<keyword evidence="3" id="KW-1133">Transmembrane helix</keyword>
<sequence>MIAQDSSRFMYFANNEGLLEYNGMAWSLYPSPNETIIRSVKVIGKKIYTGCYMEFGYWERNAEGILKYFSLSKSIRSKILDDEQFWNIAQYDQWIIFQSLSQIFVYDSKAGTYNIIKPKTGVNKIFMVDNTILYQTFGTGLFEIENGKSKTISTDPVILKNKIVNIYPRNEGLLLQTQYNGLFEYKNGTITKWNTQADNELQTSSIYSGQLLSDGSLALGSVSNGIFILNSDGKIKYHITQNKGLSNNTALSLYEDHDKNLWIGLDNGINCINLQSAVRSFVDDTGFLGTVYASILHKELLYVGTNQGLFYKNYTSNEDFKFIPGTKGQVWSLYENDGTLFCGHDSGTYVINTNTAVQIFSGSGTWKFEKHPYDKDLLLQGSYHGIAVLEKTALGWEFRNWIKGFDYSSRYFEIAGANEIYISHEYKGVFRIAVDKNYTSVTKFVAYKSPVKGKNASLSKFNNIIYYASKEGFFKVDQKTKQFVKQELLSKVFSKDEYTSGKLTPDKSGKLWFFTKNYINYFSAGKLNSELKHNVIPIPSTLTNSMLGFENITQITQNTYLVGTTDGYYTINLNGLNFTNYNISITNVATNLLNQNTVSKPIAGEGSFKYDENNLTFSFTVPEYNKYVNAEFQYLLEGMQEQWSEWNAKPYITFKNLPPGDYVFKVRAKTGNSISNNIAQYSFTILKPWYATTIALIIYLILALIAAYLINRAYKNYYHRQKEKLIEENNRLLEIKELENEQELMKVKNLQLEQDFESKNRELAVSTMNLIKKNELLSMIKDDLKKTDESNDKNVKSVITTINKNINEDDTWDMFKEAFNNADKDFLKKVKKAHPLLTPNDLRLCAYLRLNLSSKEIAPLLNISVRSVEIKRYRLRKKMELPHEHSLVEYILSI</sequence>
<dbReference type="PANTHER" id="PTHR43547">
    <property type="entry name" value="TWO-COMPONENT HISTIDINE KINASE"/>
    <property type="match status" value="1"/>
</dbReference>
<evidence type="ECO:0000313" key="6">
    <source>
        <dbReference type="Proteomes" id="UP000287527"/>
    </source>
</evidence>
<evidence type="ECO:0000259" key="4">
    <source>
        <dbReference type="SMART" id="SM00421"/>
    </source>
</evidence>
<keyword evidence="2" id="KW-0175">Coiled coil</keyword>
<dbReference type="Gene3D" id="2.130.10.10">
    <property type="entry name" value="YVTN repeat-like/Quinoprotein amine dehydrogenase"/>
    <property type="match status" value="2"/>
</dbReference>
<name>A0A3S3SFY8_9FLAO</name>
<evidence type="ECO:0000256" key="1">
    <source>
        <dbReference type="ARBA" id="ARBA00022553"/>
    </source>
</evidence>
<evidence type="ECO:0000256" key="3">
    <source>
        <dbReference type="SAM" id="Phobius"/>
    </source>
</evidence>
<dbReference type="EMBL" id="SBII01000003">
    <property type="protein sequence ID" value="RWX01693.1"/>
    <property type="molecule type" value="Genomic_DNA"/>
</dbReference>
<dbReference type="Gene3D" id="2.60.40.10">
    <property type="entry name" value="Immunoglobulins"/>
    <property type="match status" value="1"/>
</dbReference>
<feature type="transmembrane region" description="Helical" evidence="3">
    <location>
        <begin position="689"/>
        <end position="710"/>
    </location>
</feature>
<protein>
    <submittedName>
        <fullName evidence="5">LuxR family transcriptional regulator</fullName>
    </submittedName>
</protein>
<dbReference type="InterPro" id="IPR013783">
    <property type="entry name" value="Ig-like_fold"/>
</dbReference>
<keyword evidence="6" id="KW-1185">Reference proteome</keyword>
<keyword evidence="3" id="KW-0812">Transmembrane</keyword>
<dbReference type="InterPro" id="IPR011123">
    <property type="entry name" value="Y_Y_Y"/>
</dbReference>
<accession>A0A3S3SFY8</accession>
<keyword evidence="3" id="KW-0472">Membrane</keyword>
<dbReference type="InterPro" id="IPR000792">
    <property type="entry name" value="Tscrpt_reg_LuxR_C"/>
</dbReference>
<dbReference type="Pfam" id="PF07494">
    <property type="entry name" value="Reg_prop"/>
    <property type="match status" value="1"/>
</dbReference>
<dbReference type="SUPFAM" id="SSF50998">
    <property type="entry name" value="Quinoprotein alcohol dehydrogenase-like"/>
    <property type="match status" value="1"/>
</dbReference>
<dbReference type="InterPro" id="IPR036388">
    <property type="entry name" value="WH-like_DNA-bd_sf"/>
</dbReference>
<dbReference type="Pfam" id="PF07495">
    <property type="entry name" value="Y_Y_Y"/>
    <property type="match status" value="1"/>
</dbReference>
<dbReference type="InterPro" id="IPR016032">
    <property type="entry name" value="Sig_transdc_resp-reg_C-effctor"/>
</dbReference>
<dbReference type="PANTHER" id="PTHR43547:SF2">
    <property type="entry name" value="HYBRID SIGNAL TRANSDUCTION HISTIDINE KINASE C"/>
    <property type="match status" value="1"/>
</dbReference>
<dbReference type="OrthoDB" id="1090267at2"/>
<feature type="coiled-coil region" evidence="2">
    <location>
        <begin position="722"/>
        <end position="755"/>
    </location>
</feature>
<dbReference type="InterPro" id="IPR011047">
    <property type="entry name" value="Quinoprotein_ADH-like_sf"/>
</dbReference>
<evidence type="ECO:0000313" key="5">
    <source>
        <dbReference type="EMBL" id="RWX01693.1"/>
    </source>
</evidence>
<gene>
    <name evidence="5" type="ORF">EPI11_06230</name>
</gene>
<proteinExistence type="predicted"/>
<dbReference type="SMART" id="SM00421">
    <property type="entry name" value="HTH_LUXR"/>
    <property type="match status" value="1"/>
</dbReference>
<comment type="caution">
    <text evidence="5">The sequence shown here is derived from an EMBL/GenBank/DDBJ whole genome shotgun (WGS) entry which is preliminary data.</text>
</comment>
<dbReference type="SUPFAM" id="SSF46894">
    <property type="entry name" value="C-terminal effector domain of the bipartite response regulators"/>
    <property type="match status" value="1"/>
</dbReference>
<dbReference type="Gene3D" id="1.10.10.10">
    <property type="entry name" value="Winged helix-like DNA-binding domain superfamily/Winged helix DNA-binding domain"/>
    <property type="match status" value="1"/>
</dbReference>
<evidence type="ECO:0000256" key="2">
    <source>
        <dbReference type="SAM" id="Coils"/>
    </source>
</evidence>
<dbReference type="InterPro" id="IPR015943">
    <property type="entry name" value="WD40/YVTN_repeat-like_dom_sf"/>
</dbReference>
<keyword evidence="1" id="KW-0597">Phosphoprotein</keyword>
<dbReference type="InterPro" id="IPR011110">
    <property type="entry name" value="Reg_prop"/>
</dbReference>
<dbReference type="GO" id="GO:0006355">
    <property type="term" value="P:regulation of DNA-templated transcription"/>
    <property type="evidence" value="ECO:0007669"/>
    <property type="project" value="InterPro"/>
</dbReference>
<reference evidence="5 6" key="1">
    <citation type="submission" date="2019-01" db="EMBL/GenBank/DDBJ databases">
        <title>Flavobacterium sp. nov.,isolated from freshwater.</title>
        <authorList>
            <person name="Zhang R."/>
            <person name="Du Z.-J."/>
        </authorList>
    </citation>
    <scope>NUCLEOTIDE SEQUENCE [LARGE SCALE GENOMIC DNA]</scope>
    <source>
        <strain evidence="5 6">1E403</strain>
    </source>
</reference>
<dbReference type="AlphaFoldDB" id="A0A3S3SFY8"/>
<feature type="domain" description="HTH luxR-type" evidence="4">
    <location>
        <begin position="834"/>
        <end position="891"/>
    </location>
</feature>
<dbReference type="GO" id="GO:0000155">
    <property type="term" value="F:phosphorelay sensor kinase activity"/>
    <property type="evidence" value="ECO:0007669"/>
    <property type="project" value="TreeGrafter"/>
</dbReference>
<dbReference type="Proteomes" id="UP000287527">
    <property type="component" value="Unassembled WGS sequence"/>
</dbReference>
<organism evidence="5 6">
    <name type="scientific">Flavobacterium cerinum</name>
    <dbReference type="NCBI Taxonomy" id="2502784"/>
    <lineage>
        <taxon>Bacteria</taxon>
        <taxon>Pseudomonadati</taxon>
        <taxon>Bacteroidota</taxon>
        <taxon>Flavobacteriia</taxon>
        <taxon>Flavobacteriales</taxon>
        <taxon>Flavobacteriaceae</taxon>
        <taxon>Flavobacterium</taxon>
    </lineage>
</organism>
<dbReference type="GO" id="GO:0003677">
    <property type="term" value="F:DNA binding"/>
    <property type="evidence" value="ECO:0007669"/>
    <property type="project" value="InterPro"/>
</dbReference>